<feature type="domain" description="KOW" evidence="1">
    <location>
        <begin position="81"/>
        <end position="104"/>
    </location>
</feature>
<dbReference type="Proteomes" id="UP000028999">
    <property type="component" value="Unassembled WGS sequence"/>
</dbReference>
<accession>A0A078IYP3</accession>
<dbReference type="Pfam" id="PF00467">
    <property type="entry name" value="KOW"/>
    <property type="match status" value="1"/>
</dbReference>
<evidence type="ECO:0000313" key="2">
    <source>
        <dbReference type="EMBL" id="CDY54450.1"/>
    </source>
</evidence>
<name>A0A078IYP3_BRANA</name>
<sequence length="122" mass="13698">MTPRDASVFTPSGTRKQMFGSLVFQAVQSENHPVLSEGNPLPEHIRWSHPIRYPDPLIKPNDTIKLDLEENKVVEFIKSDVGKVVMVTGGRNRGRVGVIKNRINKLTIIEEARKRLSAQQAA</sequence>
<evidence type="ECO:0000313" key="3">
    <source>
        <dbReference type="Proteomes" id="UP000028999"/>
    </source>
</evidence>
<dbReference type="GO" id="GO:0003723">
    <property type="term" value="F:RNA binding"/>
    <property type="evidence" value="ECO:0000318"/>
    <property type="project" value="GO_Central"/>
</dbReference>
<organism evidence="2 3">
    <name type="scientific">Brassica napus</name>
    <name type="common">Rape</name>
    <dbReference type="NCBI Taxonomy" id="3708"/>
    <lineage>
        <taxon>Eukaryota</taxon>
        <taxon>Viridiplantae</taxon>
        <taxon>Streptophyta</taxon>
        <taxon>Embryophyta</taxon>
        <taxon>Tracheophyta</taxon>
        <taxon>Spermatophyta</taxon>
        <taxon>Magnoliopsida</taxon>
        <taxon>eudicotyledons</taxon>
        <taxon>Gunneridae</taxon>
        <taxon>Pentapetalae</taxon>
        <taxon>rosids</taxon>
        <taxon>malvids</taxon>
        <taxon>Brassicales</taxon>
        <taxon>Brassicaceae</taxon>
        <taxon>Brassiceae</taxon>
        <taxon>Brassica</taxon>
    </lineage>
</organism>
<dbReference type="InterPro" id="IPR005824">
    <property type="entry name" value="KOW"/>
</dbReference>
<dbReference type="PaxDb" id="3708-A0A078IYP3"/>
<dbReference type="InterPro" id="IPR000876">
    <property type="entry name" value="Ribosomal_eS4"/>
</dbReference>
<dbReference type="GO" id="GO:0006412">
    <property type="term" value="P:translation"/>
    <property type="evidence" value="ECO:0000318"/>
    <property type="project" value="GO_Central"/>
</dbReference>
<dbReference type="InterPro" id="IPR014722">
    <property type="entry name" value="Rib_uL2_dom2"/>
</dbReference>
<gene>
    <name evidence="2" type="primary">BnaAnng13180D</name>
    <name evidence="2" type="ORF">GSBRNA2T00014115001</name>
</gene>
<protein>
    <submittedName>
        <fullName evidence="2">BnaAnng13180D protein</fullName>
    </submittedName>
</protein>
<evidence type="ECO:0000259" key="1">
    <source>
        <dbReference type="Pfam" id="PF00467"/>
    </source>
</evidence>
<dbReference type="Gramene" id="CDY54450">
    <property type="protein sequence ID" value="CDY54450"/>
    <property type="gene ID" value="GSBRNA2T00014115001"/>
</dbReference>
<dbReference type="GO" id="GO:0022627">
    <property type="term" value="C:cytosolic small ribosomal subunit"/>
    <property type="evidence" value="ECO:0000318"/>
    <property type="project" value="GO_Central"/>
</dbReference>
<dbReference type="PANTHER" id="PTHR11581:SF42">
    <property type="entry name" value="KOW DOMAIN-CONTAINING PROTEIN"/>
    <property type="match status" value="1"/>
</dbReference>
<dbReference type="EMBL" id="LK033321">
    <property type="protein sequence ID" value="CDY54450.1"/>
    <property type="molecule type" value="Genomic_DNA"/>
</dbReference>
<keyword evidence="3" id="KW-1185">Reference proteome</keyword>
<dbReference type="AlphaFoldDB" id="A0A078IYP3"/>
<reference evidence="2 3" key="1">
    <citation type="journal article" date="2014" name="Science">
        <title>Plant genetics. Early allopolyploid evolution in the post-Neolithic Brassica napus oilseed genome.</title>
        <authorList>
            <person name="Chalhoub B."/>
            <person name="Denoeud F."/>
            <person name="Liu S."/>
            <person name="Parkin I.A."/>
            <person name="Tang H."/>
            <person name="Wang X."/>
            <person name="Chiquet J."/>
            <person name="Belcram H."/>
            <person name="Tong C."/>
            <person name="Samans B."/>
            <person name="Correa M."/>
            <person name="Da Silva C."/>
            <person name="Just J."/>
            <person name="Falentin C."/>
            <person name="Koh C.S."/>
            <person name="Le Clainche I."/>
            <person name="Bernard M."/>
            <person name="Bento P."/>
            <person name="Noel B."/>
            <person name="Labadie K."/>
            <person name="Alberti A."/>
            <person name="Charles M."/>
            <person name="Arnaud D."/>
            <person name="Guo H."/>
            <person name="Daviaud C."/>
            <person name="Alamery S."/>
            <person name="Jabbari K."/>
            <person name="Zhao M."/>
            <person name="Edger P.P."/>
            <person name="Chelaifa H."/>
            <person name="Tack D."/>
            <person name="Lassalle G."/>
            <person name="Mestiri I."/>
            <person name="Schnel N."/>
            <person name="Le Paslier M.C."/>
            <person name="Fan G."/>
            <person name="Renault V."/>
            <person name="Bayer P.E."/>
            <person name="Golicz A.A."/>
            <person name="Manoli S."/>
            <person name="Lee T.H."/>
            <person name="Thi V.H."/>
            <person name="Chalabi S."/>
            <person name="Hu Q."/>
            <person name="Fan C."/>
            <person name="Tollenaere R."/>
            <person name="Lu Y."/>
            <person name="Battail C."/>
            <person name="Shen J."/>
            <person name="Sidebottom C.H."/>
            <person name="Wang X."/>
            <person name="Canaguier A."/>
            <person name="Chauveau A."/>
            <person name="Berard A."/>
            <person name="Deniot G."/>
            <person name="Guan M."/>
            <person name="Liu Z."/>
            <person name="Sun F."/>
            <person name="Lim Y.P."/>
            <person name="Lyons E."/>
            <person name="Town C.D."/>
            <person name="Bancroft I."/>
            <person name="Wang X."/>
            <person name="Meng J."/>
            <person name="Ma J."/>
            <person name="Pires J.C."/>
            <person name="King G.J."/>
            <person name="Brunel D."/>
            <person name="Delourme R."/>
            <person name="Renard M."/>
            <person name="Aury J.M."/>
            <person name="Adams K.L."/>
            <person name="Batley J."/>
            <person name="Snowdon R.J."/>
            <person name="Tost J."/>
            <person name="Edwards D."/>
            <person name="Zhou Y."/>
            <person name="Hua W."/>
            <person name="Sharpe A.G."/>
            <person name="Paterson A.H."/>
            <person name="Guan C."/>
            <person name="Wincker P."/>
        </authorList>
    </citation>
    <scope>NUCLEOTIDE SEQUENCE [LARGE SCALE GENOMIC DNA]</scope>
    <source>
        <strain evidence="3">cv. Darmor-bzh</strain>
    </source>
</reference>
<dbReference type="GO" id="GO:0003735">
    <property type="term" value="F:structural constituent of ribosome"/>
    <property type="evidence" value="ECO:0000318"/>
    <property type="project" value="GO_Central"/>
</dbReference>
<dbReference type="Gene3D" id="2.30.30.30">
    <property type="match status" value="1"/>
</dbReference>
<dbReference type="PANTHER" id="PTHR11581">
    <property type="entry name" value="30S/40S RIBOSOMAL PROTEIN S4"/>
    <property type="match status" value="1"/>
</dbReference>
<proteinExistence type="predicted"/>
<dbReference type="Gene3D" id="2.40.50.740">
    <property type="match status" value="1"/>
</dbReference>
<dbReference type="InterPro" id="IPR038237">
    <property type="entry name" value="Ribosomal_eS4_central_sf"/>
</dbReference>
<dbReference type="STRING" id="3708.A0A078IYP3"/>